<accession>A0A024TFL4</accession>
<evidence type="ECO:0000256" key="4">
    <source>
        <dbReference type="ARBA" id="ARBA00022840"/>
    </source>
</evidence>
<evidence type="ECO:0000259" key="5">
    <source>
        <dbReference type="PROSITE" id="PS50011"/>
    </source>
</evidence>
<keyword evidence="6" id="KW-0723">Serine/threonine-protein kinase</keyword>
<dbReference type="RefSeq" id="XP_008878574.1">
    <property type="nucleotide sequence ID" value="XM_008880352.1"/>
</dbReference>
<sequence>MCTYKVRPDPFARGRLGHVHQAIDCMSGAVVAIEVMGFADPDTALAWYATLDHDMQLIKSMSHPNLLQYMGLTVSEHRIHAVSEHVAGGTLQRLLADMGPLHRSIVPQYVVGLLRGLQQLHMHDLAHGNLSSARIFLGQNGQVKLACYFPTGPTIDLLYQYRVVEGLTSTTRLAHHGTSANAMDDAIARDLRSVLWLMVEMLVGGRVRGIDIDPPRLRQLIMDYPVEQSFLEHVLHLLPELARISVDSAYAILFDHPYLDSQVTWPQLVRAETPQQVRAARAAVELDQCAAVRAELSVAIDSWLHEFETRHHRPPKKKEWPPDVVDMQAQLSALKVHMQDLHDAATHDKTNIFGHTKATNDYRCPSIASTAPFEPTQRRRSTALQSFLHQASTARQVQSTTT</sequence>
<protein>
    <submittedName>
        <fullName evidence="6">Serine/threonine protein kinase</fullName>
    </submittedName>
</protein>
<dbReference type="PROSITE" id="PS50011">
    <property type="entry name" value="PROTEIN_KINASE_DOM"/>
    <property type="match status" value="1"/>
</dbReference>
<dbReference type="Pfam" id="PF00069">
    <property type="entry name" value="Pkinase"/>
    <property type="match status" value="1"/>
</dbReference>
<dbReference type="AlphaFoldDB" id="A0A024TFL4"/>
<dbReference type="OrthoDB" id="166624at2759"/>
<reference evidence="6" key="1">
    <citation type="submission" date="2013-12" db="EMBL/GenBank/DDBJ databases">
        <title>The Genome Sequence of Aphanomyces invadans NJM9701.</title>
        <authorList>
            <consortium name="The Broad Institute Genomics Platform"/>
            <person name="Russ C."/>
            <person name="Tyler B."/>
            <person name="van West P."/>
            <person name="Dieguez-Uribeondo J."/>
            <person name="Young S.K."/>
            <person name="Zeng Q."/>
            <person name="Gargeya S."/>
            <person name="Fitzgerald M."/>
            <person name="Abouelleil A."/>
            <person name="Alvarado L."/>
            <person name="Chapman S.B."/>
            <person name="Gainer-Dewar J."/>
            <person name="Goldberg J."/>
            <person name="Griggs A."/>
            <person name="Gujja S."/>
            <person name="Hansen M."/>
            <person name="Howarth C."/>
            <person name="Imamovic A."/>
            <person name="Ireland A."/>
            <person name="Larimer J."/>
            <person name="McCowan C."/>
            <person name="Murphy C."/>
            <person name="Pearson M."/>
            <person name="Poon T.W."/>
            <person name="Priest M."/>
            <person name="Roberts A."/>
            <person name="Saif S."/>
            <person name="Shea T."/>
            <person name="Sykes S."/>
            <person name="Wortman J."/>
            <person name="Nusbaum C."/>
            <person name="Birren B."/>
        </authorList>
    </citation>
    <scope>NUCLEOTIDE SEQUENCE [LARGE SCALE GENOMIC DNA]</scope>
    <source>
        <strain evidence="6">NJM9701</strain>
    </source>
</reference>
<keyword evidence="4" id="KW-0067">ATP-binding</keyword>
<dbReference type="PANTHER" id="PTHR48016:SF56">
    <property type="entry name" value="MAPKK KINASE"/>
    <property type="match status" value="1"/>
</dbReference>
<proteinExistence type="predicted"/>
<dbReference type="STRING" id="157072.A0A024TFL4"/>
<feature type="domain" description="Protein kinase" evidence="5">
    <location>
        <begin position="5"/>
        <end position="259"/>
    </location>
</feature>
<dbReference type="InterPro" id="IPR000719">
    <property type="entry name" value="Prot_kinase_dom"/>
</dbReference>
<evidence type="ECO:0000256" key="2">
    <source>
        <dbReference type="ARBA" id="ARBA00022741"/>
    </source>
</evidence>
<dbReference type="SMART" id="SM00220">
    <property type="entry name" value="S_TKc"/>
    <property type="match status" value="1"/>
</dbReference>
<dbReference type="Gene3D" id="1.10.510.10">
    <property type="entry name" value="Transferase(Phosphotransferase) domain 1"/>
    <property type="match status" value="1"/>
</dbReference>
<dbReference type="EMBL" id="KI913997">
    <property type="protein sequence ID" value="ETV92804.1"/>
    <property type="molecule type" value="Genomic_DNA"/>
</dbReference>
<dbReference type="GO" id="GO:0004674">
    <property type="term" value="F:protein serine/threonine kinase activity"/>
    <property type="evidence" value="ECO:0007669"/>
    <property type="project" value="UniProtKB-KW"/>
</dbReference>
<evidence type="ECO:0000256" key="3">
    <source>
        <dbReference type="ARBA" id="ARBA00022777"/>
    </source>
</evidence>
<dbReference type="InterPro" id="IPR011009">
    <property type="entry name" value="Kinase-like_dom_sf"/>
</dbReference>
<keyword evidence="1" id="KW-0808">Transferase</keyword>
<name>A0A024TFL4_9STRA</name>
<dbReference type="GeneID" id="20090067"/>
<keyword evidence="2" id="KW-0547">Nucleotide-binding</keyword>
<keyword evidence="3 6" id="KW-0418">Kinase</keyword>
<dbReference type="VEuPathDB" id="FungiDB:H310_13017"/>
<dbReference type="InterPro" id="IPR050538">
    <property type="entry name" value="MAP_kinase_kinase_kinase"/>
</dbReference>
<evidence type="ECO:0000256" key="1">
    <source>
        <dbReference type="ARBA" id="ARBA00022679"/>
    </source>
</evidence>
<gene>
    <name evidence="6" type="ORF">H310_13017</name>
</gene>
<dbReference type="eggNOG" id="KOG0198">
    <property type="taxonomic scope" value="Eukaryota"/>
</dbReference>
<dbReference type="GO" id="GO:0005524">
    <property type="term" value="F:ATP binding"/>
    <property type="evidence" value="ECO:0007669"/>
    <property type="project" value="UniProtKB-KW"/>
</dbReference>
<dbReference type="SUPFAM" id="SSF56112">
    <property type="entry name" value="Protein kinase-like (PK-like)"/>
    <property type="match status" value="1"/>
</dbReference>
<dbReference type="PANTHER" id="PTHR48016">
    <property type="entry name" value="MAP KINASE KINASE KINASE SSK2-RELATED-RELATED"/>
    <property type="match status" value="1"/>
</dbReference>
<evidence type="ECO:0000313" key="6">
    <source>
        <dbReference type="EMBL" id="ETV92804.1"/>
    </source>
</evidence>
<organism evidence="6">
    <name type="scientific">Aphanomyces invadans</name>
    <dbReference type="NCBI Taxonomy" id="157072"/>
    <lineage>
        <taxon>Eukaryota</taxon>
        <taxon>Sar</taxon>
        <taxon>Stramenopiles</taxon>
        <taxon>Oomycota</taxon>
        <taxon>Saprolegniomycetes</taxon>
        <taxon>Saprolegniales</taxon>
        <taxon>Verrucalvaceae</taxon>
        <taxon>Aphanomyces</taxon>
    </lineage>
</organism>